<feature type="region of interest" description="Disordered" evidence="1">
    <location>
        <begin position="1"/>
        <end position="31"/>
    </location>
</feature>
<feature type="compositionally biased region" description="Basic residues" evidence="1">
    <location>
        <begin position="20"/>
        <end position="31"/>
    </location>
</feature>
<reference evidence="2 3" key="1">
    <citation type="submission" date="2021-05" db="EMBL/GenBank/DDBJ databases">
        <title>Genome Assembly of Synthetic Allotetraploid Brassica napus Reveals Homoeologous Exchanges between Subgenomes.</title>
        <authorList>
            <person name="Davis J.T."/>
        </authorList>
    </citation>
    <scope>NUCLEOTIDE SEQUENCE [LARGE SCALE GENOMIC DNA]</scope>
    <source>
        <strain evidence="3">cv. Da-Ae</strain>
        <tissue evidence="2">Seedling</tissue>
    </source>
</reference>
<comment type="caution">
    <text evidence="2">The sequence shown here is derived from an EMBL/GenBank/DDBJ whole genome shotgun (WGS) entry which is preliminary data.</text>
</comment>
<organism evidence="2 3">
    <name type="scientific">Brassica napus</name>
    <name type="common">Rape</name>
    <dbReference type="NCBI Taxonomy" id="3708"/>
    <lineage>
        <taxon>Eukaryota</taxon>
        <taxon>Viridiplantae</taxon>
        <taxon>Streptophyta</taxon>
        <taxon>Embryophyta</taxon>
        <taxon>Tracheophyta</taxon>
        <taxon>Spermatophyta</taxon>
        <taxon>Magnoliopsida</taxon>
        <taxon>eudicotyledons</taxon>
        <taxon>Gunneridae</taxon>
        <taxon>Pentapetalae</taxon>
        <taxon>rosids</taxon>
        <taxon>malvids</taxon>
        <taxon>Brassicales</taxon>
        <taxon>Brassicaceae</taxon>
        <taxon>Brassiceae</taxon>
        <taxon>Brassica</taxon>
    </lineage>
</organism>
<dbReference type="EMBL" id="JAGKQM010000013">
    <property type="protein sequence ID" value="KAH0893998.1"/>
    <property type="molecule type" value="Genomic_DNA"/>
</dbReference>
<evidence type="ECO:0000313" key="2">
    <source>
        <dbReference type="EMBL" id="KAH0893998.1"/>
    </source>
</evidence>
<accession>A0ABQ8ANL2</accession>
<dbReference type="Proteomes" id="UP000824890">
    <property type="component" value="Unassembled WGS sequence"/>
</dbReference>
<evidence type="ECO:0000313" key="3">
    <source>
        <dbReference type="Proteomes" id="UP000824890"/>
    </source>
</evidence>
<gene>
    <name evidence="2" type="ORF">HID58_056427</name>
</gene>
<feature type="compositionally biased region" description="Basic and acidic residues" evidence="1">
    <location>
        <begin position="1"/>
        <end position="19"/>
    </location>
</feature>
<proteinExistence type="predicted"/>
<keyword evidence="3" id="KW-1185">Reference proteome</keyword>
<protein>
    <submittedName>
        <fullName evidence="2">Uncharacterized protein</fullName>
    </submittedName>
</protein>
<evidence type="ECO:0000256" key="1">
    <source>
        <dbReference type="SAM" id="MobiDB-lite"/>
    </source>
</evidence>
<name>A0ABQ8ANL2_BRANA</name>
<sequence length="64" mass="7627">MERTEETSRTHSTYRDTTKIHRKHAIKHKEKKKREGCLFRVPRFAGHSLCPVRQRASFTREGMS</sequence>